<dbReference type="InterPro" id="IPR014284">
    <property type="entry name" value="RNA_pol_sigma-70_dom"/>
</dbReference>
<dbReference type="Pfam" id="PF12680">
    <property type="entry name" value="SnoaL_2"/>
    <property type="match status" value="1"/>
</dbReference>
<sequence>MNVEVDEARLRAVAVGVAYRMLGSRTDAEDLAQDALVRFLRATTREPARNAEALVTTITTRLALDHLRSARVARETYIGPWLPEPVVDDPLRDPDRAAELAASVSFAMLVVLDSLSPAERAAFVLHDVFGWGYRELTTTLDRSEAACRQLVSRARRSLAANHGQGGVRADPEEHEVLLDRFLRAARGGDVDGLLELLAPDAVLVSDGGADVRAARHPIVGLERIARFLRRVGPAALGAGTIERARLNGEPGFVVRTPTGTHLAGTIEVHGGRITAIRWVLNRSKLRWVDT</sequence>
<gene>
    <name evidence="9" type="ORF">GH723_03705</name>
</gene>
<evidence type="ECO:0000256" key="3">
    <source>
        <dbReference type="ARBA" id="ARBA00023015"/>
    </source>
</evidence>
<dbReference type="SUPFAM" id="SSF88946">
    <property type="entry name" value="Sigma2 domain of RNA polymerase sigma factors"/>
    <property type="match status" value="1"/>
</dbReference>
<dbReference type="InterPro" id="IPR007627">
    <property type="entry name" value="RNA_pol_sigma70_r2"/>
</dbReference>
<dbReference type="GO" id="GO:0016987">
    <property type="term" value="F:sigma factor activity"/>
    <property type="evidence" value="ECO:0007669"/>
    <property type="project" value="UniProtKB-KW"/>
</dbReference>
<dbReference type="PANTHER" id="PTHR30173:SF36">
    <property type="entry name" value="ECF RNA POLYMERASE SIGMA FACTOR SIGJ"/>
    <property type="match status" value="1"/>
</dbReference>
<comment type="subunit">
    <text evidence="2">Interacts transiently with the RNA polymerase catalytic core formed by RpoA, RpoB, RpoC and RpoZ (2 alpha, 1 beta, 1 beta' and 1 omega subunit) to form the RNA polymerase holoenzyme that can initiate transcription.</text>
</comment>
<dbReference type="RefSeq" id="WP_153758381.1">
    <property type="nucleotide sequence ID" value="NZ_CP045851.1"/>
</dbReference>
<keyword evidence="4" id="KW-0731">Sigma factor</keyword>
<feature type="domain" description="SnoaL-like" evidence="8">
    <location>
        <begin position="179"/>
        <end position="273"/>
    </location>
</feature>
<dbReference type="Gene3D" id="1.10.1740.10">
    <property type="match status" value="1"/>
</dbReference>
<dbReference type="InterPro" id="IPR013324">
    <property type="entry name" value="RNA_pol_sigma_r3/r4-like"/>
</dbReference>
<dbReference type="InterPro" id="IPR013325">
    <property type="entry name" value="RNA_pol_sigma_r2"/>
</dbReference>
<dbReference type="Pfam" id="PF08281">
    <property type="entry name" value="Sigma70_r4_2"/>
    <property type="match status" value="1"/>
</dbReference>
<dbReference type="InterPro" id="IPR052704">
    <property type="entry name" value="ECF_Sigma-70_Domain"/>
</dbReference>
<dbReference type="InterPro" id="IPR013249">
    <property type="entry name" value="RNA_pol_sigma70_r4_t2"/>
</dbReference>
<dbReference type="EMBL" id="CP045851">
    <property type="protein sequence ID" value="QGG94275.1"/>
    <property type="molecule type" value="Genomic_DNA"/>
</dbReference>
<evidence type="ECO:0000259" key="6">
    <source>
        <dbReference type="Pfam" id="PF04542"/>
    </source>
</evidence>
<dbReference type="InterPro" id="IPR032710">
    <property type="entry name" value="NTF2-like_dom_sf"/>
</dbReference>
<keyword evidence="5" id="KW-0804">Transcription</keyword>
<protein>
    <submittedName>
        <fullName evidence="9">Sigma-70 family RNA polymerase sigma factor</fullName>
    </submittedName>
</protein>
<dbReference type="Gene3D" id="3.10.450.50">
    <property type="match status" value="1"/>
</dbReference>
<proteinExistence type="inferred from homology"/>
<evidence type="ECO:0000259" key="8">
    <source>
        <dbReference type="Pfam" id="PF12680"/>
    </source>
</evidence>
<dbReference type="Gene3D" id="1.10.10.10">
    <property type="entry name" value="Winged helix-like DNA-binding domain superfamily/Winged helix DNA-binding domain"/>
    <property type="match status" value="1"/>
</dbReference>
<dbReference type="Pfam" id="PF04542">
    <property type="entry name" value="Sigma70_r2"/>
    <property type="match status" value="1"/>
</dbReference>
<evidence type="ECO:0000313" key="9">
    <source>
        <dbReference type="EMBL" id="QGG94275.1"/>
    </source>
</evidence>
<evidence type="ECO:0000256" key="1">
    <source>
        <dbReference type="ARBA" id="ARBA00010641"/>
    </source>
</evidence>
<keyword evidence="10" id="KW-1185">Reference proteome</keyword>
<dbReference type="SUPFAM" id="SSF88659">
    <property type="entry name" value="Sigma3 and sigma4 domains of RNA polymerase sigma factors"/>
    <property type="match status" value="1"/>
</dbReference>
<dbReference type="GO" id="GO:0006352">
    <property type="term" value="P:DNA-templated transcription initiation"/>
    <property type="evidence" value="ECO:0007669"/>
    <property type="project" value="InterPro"/>
</dbReference>
<dbReference type="AlphaFoldDB" id="A0A5Q2RM59"/>
<evidence type="ECO:0000259" key="7">
    <source>
        <dbReference type="Pfam" id="PF08281"/>
    </source>
</evidence>
<keyword evidence="3" id="KW-0805">Transcription regulation</keyword>
<feature type="domain" description="RNA polymerase sigma-70 region 2" evidence="6">
    <location>
        <begin position="12"/>
        <end position="71"/>
    </location>
</feature>
<dbReference type="InterPro" id="IPR037401">
    <property type="entry name" value="SnoaL-like"/>
</dbReference>
<evidence type="ECO:0000256" key="5">
    <source>
        <dbReference type="ARBA" id="ARBA00023163"/>
    </source>
</evidence>
<dbReference type="KEGG" id="atq:GH723_03705"/>
<organism evidence="9 10">
    <name type="scientific">Actinomarinicola tropica</name>
    <dbReference type="NCBI Taxonomy" id="2789776"/>
    <lineage>
        <taxon>Bacteria</taxon>
        <taxon>Bacillati</taxon>
        <taxon>Actinomycetota</taxon>
        <taxon>Acidimicrobiia</taxon>
        <taxon>Acidimicrobiales</taxon>
        <taxon>Iamiaceae</taxon>
        <taxon>Actinomarinicola</taxon>
    </lineage>
</organism>
<comment type="similarity">
    <text evidence="1">Belongs to the sigma-70 factor family. ECF subfamily.</text>
</comment>
<reference evidence="9 10" key="1">
    <citation type="submission" date="2019-11" db="EMBL/GenBank/DDBJ databases">
        <authorList>
            <person name="He Y."/>
        </authorList>
    </citation>
    <scope>NUCLEOTIDE SEQUENCE [LARGE SCALE GENOMIC DNA]</scope>
    <source>
        <strain evidence="9 10">SCSIO 58843</strain>
    </source>
</reference>
<dbReference type="InterPro" id="IPR036388">
    <property type="entry name" value="WH-like_DNA-bd_sf"/>
</dbReference>
<evidence type="ECO:0000313" key="10">
    <source>
        <dbReference type="Proteomes" id="UP000334019"/>
    </source>
</evidence>
<evidence type="ECO:0000256" key="4">
    <source>
        <dbReference type="ARBA" id="ARBA00023082"/>
    </source>
</evidence>
<dbReference type="SUPFAM" id="SSF54427">
    <property type="entry name" value="NTF2-like"/>
    <property type="match status" value="1"/>
</dbReference>
<accession>A0A5Q2RM59</accession>
<evidence type="ECO:0000256" key="2">
    <source>
        <dbReference type="ARBA" id="ARBA00011344"/>
    </source>
</evidence>
<feature type="domain" description="RNA polymerase sigma factor 70 region 4 type 2" evidence="7">
    <location>
        <begin position="108"/>
        <end position="158"/>
    </location>
</feature>
<dbReference type="NCBIfam" id="NF007214">
    <property type="entry name" value="PRK09636.1"/>
    <property type="match status" value="1"/>
</dbReference>
<dbReference type="NCBIfam" id="TIGR02937">
    <property type="entry name" value="sigma70-ECF"/>
    <property type="match status" value="1"/>
</dbReference>
<dbReference type="PANTHER" id="PTHR30173">
    <property type="entry name" value="SIGMA 19 FACTOR"/>
    <property type="match status" value="1"/>
</dbReference>
<dbReference type="Proteomes" id="UP000334019">
    <property type="component" value="Chromosome"/>
</dbReference>
<dbReference type="GO" id="GO:0003677">
    <property type="term" value="F:DNA binding"/>
    <property type="evidence" value="ECO:0007669"/>
    <property type="project" value="InterPro"/>
</dbReference>
<name>A0A5Q2RM59_9ACTN</name>